<dbReference type="EMBL" id="FOHO01000009">
    <property type="protein sequence ID" value="SET72785.1"/>
    <property type="molecule type" value="Genomic_DNA"/>
</dbReference>
<evidence type="ECO:0000256" key="1">
    <source>
        <dbReference type="SAM" id="MobiDB-lite"/>
    </source>
</evidence>
<evidence type="ECO:0000313" key="3">
    <source>
        <dbReference type="Proteomes" id="UP000199180"/>
    </source>
</evidence>
<protein>
    <submittedName>
        <fullName evidence="2">Uncharacterized protein</fullName>
    </submittedName>
</protein>
<dbReference type="AlphaFoldDB" id="A0A1I0GP95"/>
<feature type="compositionally biased region" description="Basic and acidic residues" evidence="1">
    <location>
        <begin position="8"/>
        <end position="19"/>
    </location>
</feature>
<dbReference type="OrthoDB" id="270332at2"/>
<keyword evidence="3" id="KW-1185">Reference proteome</keyword>
<organism evidence="2 3">
    <name type="scientific">Paracoccus homiensis</name>
    <dbReference type="NCBI Taxonomy" id="364199"/>
    <lineage>
        <taxon>Bacteria</taxon>
        <taxon>Pseudomonadati</taxon>
        <taxon>Pseudomonadota</taxon>
        <taxon>Alphaproteobacteria</taxon>
        <taxon>Rhodobacterales</taxon>
        <taxon>Paracoccaceae</taxon>
        <taxon>Paracoccus</taxon>
    </lineage>
</organism>
<dbReference type="Proteomes" id="UP000199180">
    <property type="component" value="Unassembled WGS sequence"/>
</dbReference>
<reference evidence="2 3" key="1">
    <citation type="submission" date="2016-10" db="EMBL/GenBank/DDBJ databases">
        <authorList>
            <person name="de Groot N.N."/>
        </authorList>
    </citation>
    <scope>NUCLEOTIDE SEQUENCE [LARGE SCALE GENOMIC DNA]</scope>
    <source>
        <strain evidence="2 3">DSM 17862</strain>
    </source>
</reference>
<gene>
    <name evidence="2" type="ORF">SAMN04489858_1092</name>
</gene>
<sequence>MTGSLSREATRKAYEKPGFDDSPLTFERMAAHRDTINSEMLAARLMQASYHMAHPSRIGVHGSNCAEVTGFYAATLSTARATITNPPNGETSSKGHGRWPRHTLTLAGCDYLALLLSRE</sequence>
<proteinExistence type="predicted"/>
<dbReference type="RefSeq" id="WP_090735487.1">
    <property type="nucleotide sequence ID" value="NZ_FOHO01000009.1"/>
</dbReference>
<evidence type="ECO:0000313" key="2">
    <source>
        <dbReference type="EMBL" id="SET72785.1"/>
    </source>
</evidence>
<name>A0A1I0GP95_9RHOB</name>
<feature type="region of interest" description="Disordered" evidence="1">
    <location>
        <begin position="1"/>
        <end position="22"/>
    </location>
</feature>
<accession>A0A1I0GP95</accession>